<dbReference type="CDD" id="cd06267">
    <property type="entry name" value="PBP1_LacI_sugar_binding-like"/>
    <property type="match status" value="1"/>
</dbReference>
<evidence type="ECO:0000313" key="6">
    <source>
        <dbReference type="Proteomes" id="UP001163687"/>
    </source>
</evidence>
<dbReference type="SUPFAM" id="SSF53822">
    <property type="entry name" value="Periplasmic binding protein-like I"/>
    <property type="match status" value="1"/>
</dbReference>
<evidence type="ECO:0000256" key="2">
    <source>
        <dbReference type="ARBA" id="ARBA00023125"/>
    </source>
</evidence>
<dbReference type="SUPFAM" id="SSF47413">
    <property type="entry name" value="lambda repressor-like DNA-binding domains"/>
    <property type="match status" value="1"/>
</dbReference>
<dbReference type="AlphaFoldDB" id="A0AA35G770"/>
<accession>A0AA35G770</accession>
<reference evidence="5" key="1">
    <citation type="submission" date="2022-03" db="EMBL/GenBank/DDBJ databases">
        <title>Complete genome sequence of Caldinitratiruptor microaerophilus.</title>
        <authorList>
            <person name="Mukaiyama R."/>
            <person name="Nishiyama T."/>
            <person name="Ueda K."/>
        </authorList>
    </citation>
    <scope>NUCLEOTIDE SEQUENCE</scope>
    <source>
        <strain evidence="5">JCM 16183</strain>
    </source>
</reference>
<dbReference type="Pfam" id="PF13377">
    <property type="entry name" value="Peripla_BP_3"/>
    <property type="match status" value="1"/>
</dbReference>
<dbReference type="PROSITE" id="PS00356">
    <property type="entry name" value="HTH_LACI_1"/>
    <property type="match status" value="1"/>
</dbReference>
<dbReference type="PRINTS" id="PR00036">
    <property type="entry name" value="HTHLACI"/>
</dbReference>
<dbReference type="InterPro" id="IPR010982">
    <property type="entry name" value="Lambda_DNA-bd_dom_sf"/>
</dbReference>
<dbReference type="Gene3D" id="1.10.260.40">
    <property type="entry name" value="lambda repressor-like DNA-binding domains"/>
    <property type="match status" value="1"/>
</dbReference>
<keyword evidence="3" id="KW-0804">Transcription</keyword>
<dbReference type="CDD" id="cd01392">
    <property type="entry name" value="HTH_LacI"/>
    <property type="match status" value="1"/>
</dbReference>
<name>A0AA35G770_9FIRM</name>
<dbReference type="RefSeq" id="WP_264842944.1">
    <property type="nucleotide sequence ID" value="NZ_AP025628.1"/>
</dbReference>
<evidence type="ECO:0000259" key="4">
    <source>
        <dbReference type="PROSITE" id="PS50932"/>
    </source>
</evidence>
<sequence length="337" mass="35177">MAATIRDVARAAGVSQSTVSRALNGSGYVSPATRARVLAAAAQLHFRPSHVARSLVSKATHTLGLLLPDITNPFFPAIARGVEDAAARAGYAVILCNTDRDPAHEEHYLAILRQRQVDGLVLIASSAAVGHRIARADFPAVVFVDRVPPGAEADAVVVDNREGVRTATRHLLGLGHRRIAFVGGSAGSGTSEDRLAGYLAALAEAGLNPDPGHIRAGDFTYDGGYAAGRALLGSPDRPTAVVAANDLMAIGVLRAAAELGLRVPDDVAVVGYDDIPLAGMLNPPLTTVAQPTYEMGERAARMLLERLAGKAPPEPRRVVLPARLVVRRSCGAGRDGQ</sequence>
<keyword evidence="1" id="KW-0805">Transcription regulation</keyword>
<evidence type="ECO:0000313" key="5">
    <source>
        <dbReference type="EMBL" id="BDG62356.1"/>
    </source>
</evidence>
<dbReference type="Proteomes" id="UP001163687">
    <property type="component" value="Chromosome"/>
</dbReference>
<dbReference type="EMBL" id="AP025628">
    <property type="protein sequence ID" value="BDG62356.1"/>
    <property type="molecule type" value="Genomic_DNA"/>
</dbReference>
<feature type="domain" description="HTH lacI-type" evidence="4">
    <location>
        <begin position="3"/>
        <end position="57"/>
    </location>
</feature>
<dbReference type="SMART" id="SM00354">
    <property type="entry name" value="HTH_LACI"/>
    <property type="match status" value="1"/>
</dbReference>
<dbReference type="PROSITE" id="PS50932">
    <property type="entry name" value="HTH_LACI_2"/>
    <property type="match status" value="1"/>
</dbReference>
<proteinExistence type="predicted"/>
<dbReference type="InterPro" id="IPR028082">
    <property type="entry name" value="Peripla_BP_I"/>
</dbReference>
<gene>
    <name evidence="5" type="ORF">caldi_34460</name>
</gene>
<dbReference type="InterPro" id="IPR046335">
    <property type="entry name" value="LacI/GalR-like_sensor"/>
</dbReference>
<evidence type="ECO:0000256" key="3">
    <source>
        <dbReference type="ARBA" id="ARBA00023163"/>
    </source>
</evidence>
<organism evidence="5 6">
    <name type="scientific">Caldinitratiruptor microaerophilus</name>
    <dbReference type="NCBI Taxonomy" id="671077"/>
    <lineage>
        <taxon>Bacteria</taxon>
        <taxon>Bacillati</taxon>
        <taxon>Bacillota</taxon>
        <taxon>Clostridia</taxon>
        <taxon>Eubacteriales</taxon>
        <taxon>Symbiobacteriaceae</taxon>
        <taxon>Caldinitratiruptor</taxon>
    </lineage>
</organism>
<dbReference type="GO" id="GO:0000976">
    <property type="term" value="F:transcription cis-regulatory region binding"/>
    <property type="evidence" value="ECO:0007669"/>
    <property type="project" value="TreeGrafter"/>
</dbReference>
<dbReference type="GO" id="GO:0003700">
    <property type="term" value="F:DNA-binding transcription factor activity"/>
    <property type="evidence" value="ECO:0007669"/>
    <property type="project" value="TreeGrafter"/>
</dbReference>
<dbReference type="KEGG" id="cmic:caldi_34460"/>
<keyword evidence="2" id="KW-0238">DNA-binding</keyword>
<protein>
    <submittedName>
        <fullName evidence="5">LacI family transcriptional regulator</fullName>
    </submittedName>
</protein>
<dbReference type="Pfam" id="PF00356">
    <property type="entry name" value="LacI"/>
    <property type="match status" value="1"/>
</dbReference>
<dbReference type="PANTHER" id="PTHR30146:SF109">
    <property type="entry name" value="HTH-TYPE TRANSCRIPTIONAL REGULATOR GALS"/>
    <property type="match status" value="1"/>
</dbReference>
<dbReference type="PANTHER" id="PTHR30146">
    <property type="entry name" value="LACI-RELATED TRANSCRIPTIONAL REPRESSOR"/>
    <property type="match status" value="1"/>
</dbReference>
<keyword evidence="6" id="KW-1185">Reference proteome</keyword>
<dbReference type="Gene3D" id="3.40.50.2300">
    <property type="match status" value="2"/>
</dbReference>
<dbReference type="InterPro" id="IPR000843">
    <property type="entry name" value="HTH_LacI"/>
</dbReference>
<evidence type="ECO:0000256" key="1">
    <source>
        <dbReference type="ARBA" id="ARBA00023015"/>
    </source>
</evidence>